<evidence type="ECO:0000259" key="1">
    <source>
        <dbReference type="Pfam" id="PF08896"/>
    </source>
</evidence>
<comment type="caution">
    <text evidence="2">The sequence shown here is derived from an EMBL/GenBank/DDBJ whole genome shotgun (WGS) entry which is preliminary data.</text>
</comment>
<keyword evidence="3" id="KW-1185">Reference proteome</keyword>
<feature type="domain" description="DUF1842" evidence="1">
    <location>
        <begin position="9"/>
        <end position="114"/>
    </location>
</feature>
<organism evidence="2 3">
    <name type="scientific">Flavobacterium difficile</name>
    <dbReference type="NCBI Taxonomy" id="2709659"/>
    <lineage>
        <taxon>Bacteria</taxon>
        <taxon>Pseudomonadati</taxon>
        <taxon>Bacteroidota</taxon>
        <taxon>Flavobacteriia</taxon>
        <taxon>Flavobacteriales</taxon>
        <taxon>Flavobacteriaceae</taxon>
        <taxon>Flavobacterium</taxon>
    </lineage>
</organism>
<sequence>MSTQSNLAGAYLAKGTIGNVGMPGAQIVHFSLVVVPSQNSVNGAVQITQATQNGNYQGQVSGKIFATGFGTTTQVVSLRGNVHSDRVTPIEIPFEAHLALDGSWNGTGGFAYANTHVENVPVVAEK</sequence>
<dbReference type="Pfam" id="PF08896">
    <property type="entry name" value="DUF1842"/>
    <property type="match status" value="1"/>
</dbReference>
<reference evidence="2 3" key="1">
    <citation type="submission" date="2020-02" db="EMBL/GenBank/DDBJ databases">
        <authorList>
            <person name="Chen W.-M."/>
        </authorList>
    </citation>
    <scope>NUCLEOTIDE SEQUENCE [LARGE SCALE GENOMIC DNA]</scope>
    <source>
        <strain evidence="2 3">KDG-16</strain>
    </source>
</reference>
<dbReference type="RefSeq" id="WP_166076932.1">
    <property type="nucleotide sequence ID" value="NZ_JAAJBT010000003.1"/>
</dbReference>
<evidence type="ECO:0000313" key="3">
    <source>
        <dbReference type="Proteomes" id="UP000800984"/>
    </source>
</evidence>
<evidence type="ECO:0000313" key="2">
    <source>
        <dbReference type="EMBL" id="NHM01846.1"/>
    </source>
</evidence>
<proteinExistence type="predicted"/>
<name>A0ABX0I8S1_9FLAO</name>
<dbReference type="EMBL" id="JAAJBT010000003">
    <property type="protein sequence ID" value="NHM01846.1"/>
    <property type="molecule type" value="Genomic_DNA"/>
</dbReference>
<gene>
    <name evidence="2" type="ORF">G4D72_06965</name>
</gene>
<accession>A0ABX0I8S1</accession>
<dbReference type="Proteomes" id="UP000800984">
    <property type="component" value="Unassembled WGS sequence"/>
</dbReference>
<protein>
    <submittedName>
        <fullName evidence="2">DUF1842 domain-containing protein</fullName>
    </submittedName>
</protein>
<dbReference type="InterPro" id="IPR014992">
    <property type="entry name" value="DUF1842"/>
</dbReference>